<comment type="caution">
    <text evidence="1">The sequence shown here is derived from an EMBL/GenBank/DDBJ whole genome shotgun (WGS) entry which is preliminary data.</text>
</comment>
<proteinExistence type="predicted"/>
<dbReference type="Proteomes" id="UP000029117">
    <property type="component" value="Unassembled WGS sequence"/>
</dbReference>
<dbReference type="AlphaFoldDB" id="A0AAW3DD42"/>
<dbReference type="InterPro" id="IPR036390">
    <property type="entry name" value="WH_DNA-bd_sf"/>
</dbReference>
<dbReference type="RefSeq" id="WP_035737988.1">
    <property type="nucleotide sequence ID" value="NZ_JACTRV010000018.1"/>
</dbReference>
<evidence type="ECO:0000313" key="1">
    <source>
        <dbReference type="EMBL" id="KFJ44123.1"/>
    </source>
</evidence>
<dbReference type="SUPFAM" id="SSF46785">
    <property type="entry name" value="Winged helix' DNA-binding domain"/>
    <property type="match status" value="1"/>
</dbReference>
<gene>
    <name evidence="1" type="ORF">DR78_1966</name>
</gene>
<dbReference type="InterPro" id="IPR036388">
    <property type="entry name" value="WH-like_DNA-bd_sf"/>
</dbReference>
<sequence>MILQKRDIEILKFIAKFGYVNSEHLVKMFGLTNPRLTQIAKRLIENDYLTKERLLAKEPAIYHLKQKGAELVKTNKIKPISLQNLKHNLLVIDVYIDLKKKNPGLEILSDREQRAGKFGKMANRAVPDLLILTDEQAGKKNIAIEVELSRKNKQRLSKILAKHSREYLETHYYCNASTFEYLEREAKLKSNVKVYNYFEYEEIPAEIEEALAKVKFTDYPAPQTGGQSSDKLTRIRINGLEKENKELVTRLNAIKSNTNKLKEYFEKIAFKKSTFGGSYTLTAEEQEKLSNLIREL</sequence>
<dbReference type="InterPro" id="IPR025855">
    <property type="entry name" value="Replic_Relax"/>
</dbReference>
<name>A0AAW3DD42_9GAMM</name>
<dbReference type="Pfam" id="PF13814">
    <property type="entry name" value="Replic_Relax"/>
    <property type="match status" value="1"/>
</dbReference>
<protein>
    <submittedName>
        <fullName evidence="1">Replication-relaxation family protein</fullName>
    </submittedName>
</protein>
<evidence type="ECO:0000313" key="2">
    <source>
        <dbReference type="Proteomes" id="UP000029117"/>
    </source>
</evidence>
<dbReference type="Gene3D" id="1.10.10.10">
    <property type="entry name" value="Winged helix-like DNA-binding domain superfamily/Winged helix DNA-binding domain"/>
    <property type="match status" value="1"/>
</dbReference>
<dbReference type="EMBL" id="JOUE01000001">
    <property type="protein sequence ID" value="KFJ44123.1"/>
    <property type="molecule type" value="Genomic_DNA"/>
</dbReference>
<reference evidence="1 2" key="1">
    <citation type="submission" date="2014-04" db="EMBL/GenBank/DDBJ databases">
        <authorList>
            <person name="Bishop-Lilly K.A."/>
            <person name="Broomall S.M."/>
            <person name="Chain P.S."/>
            <person name="Chertkov O."/>
            <person name="Coyne S.R."/>
            <person name="Daligault H.E."/>
            <person name="Davenport K.W."/>
            <person name="Erkkila T."/>
            <person name="Frey K.G."/>
            <person name="Gibbons H.S."/>
            <person name="Gu W."/>
            <person name="Jaissle J."/>
            <person name="Johnson S.L."/>
            <person name="Koroleva G.I."/>
            <person name="Ladner J.T."/>
            <person name="Lo C.-C."/>
            <person name="Minogue T.D."/>
            <person name="Munk C."/>
            <person name="Palacios G.F."/>
            <person name="Redden C.L."/>
            <person name="Rosenzweig C.N."/>
            <person name="Scholz M.B."/>
            <person name="Teshima H."/>
            <person name="Xu Y."/>
        </authorList>
    </citation>
    <scope>NUCLEOTIDE SEQUENCE [LARGE SCALE GENOMIC DNA]</scope>
    <source>
        <strain evidence="1 2">FAJ</strain>
    </source>
</reference>
<accession>A0AAW3DD42</accession>
<organism evidence="1 2">
    <name type="scientific">Francisella philomiragia</name>
    <dbReference type="NCBI Taxonomy" id="28110"/>
    <lineage>
        <taxon>Bacteria</taxon>
        <taxon>Pseudomonadati</taxon>
        <taxon>Pseudomonadota</taxon>
        <taxon>Gammaproteobacteria</taxon>
        <taxon>Thiotrichales</taxon>
        <taxon>Francisellaceae</taxon>
        <taxon>Francisella</taxon>
    </lineage>
</organism>